<dbReference type="PROSITE" id="PS50968">
    <property type="entry name" value="BIOTINYL_LIPOYL"/>
    <property type="match status" value="1"/>
</dbReference>
<gene>
    <name evidence="10" type="ORF">CDAUBV1_LOCUS209</name>
</gene>
<feature type="region of interest" description="Disordered" evidence="7">
    <location>
        <begin position="163"/>
        <end position="219"/>
    </location>
</feature>
<dbReference type="PROSITE" id="PS51257">
    <property type="entry name" value="PROKAR_LIPOPROTEIN"/>
    <property type="match status" value="1"/>
</dbReference>
<evidence type="ECO:0000256" key="3">
    <source>
        <dbReference type="ARBA" id="ARBA00022823"/>
    </source>
</evidence>
<dbReference type="GO" id="GO:0004742">
    <property type="term" value="F:dihydrolipoyllysine-residue acetyltransferase activity"/>
    <property type="evidence" value="ECO:0007669"/>
    <property type="project" value="UniProtKB-UniRule"/>
</dbReference>
<dbReference type="InterPro" id="IPR006257">
    <property type="entry name" value="LAT1"/>
</dbReference>
<dbReference type="Pfam" id="PF02817">
    <property type="entry name" value="E3_binding"/>
    <property type="match status" value="1"/>
</dbReference>
<comment type="caution">
    <text evidence="10">The sequence shown here is derived from an EMBL/GenBank/DDBJ whole genome shotgun (WGS) entry which is preliminary data.</text>
</comment>
<dbReference type="InterPro" id="IPR003016">
    <property type="entry name" value="2-oxoA_DH_lipoyl-BS"/>
</dbReference>
<evidence type="ECO:0000256" key="7">
    <source>
        <dbReference type="SAM" id="MobiDB-lite"/>
    </source>
</evidence>
<comment type="function">
    <text evidence="6">The pyruvate dehydrogenase complex catalyzes the overall conversion of pyruvate to acetyl-CoA and CO(2).</text>
</comment>
<dbReference type="PANTHER" id="PTHR23151">
    <property type="entry name" value="DIHYDROLIPOAMIDE ACETYL/SUCCINYL-TRANSFERASE-RELATED"/>
    <property type="match status" value="1"/>
</dbReference>
<evidence type="ECO:0000259" key="9">
    <source>
        <dbReference type="PROSITE" id="PS51826"/>
    </source>
</evidence>
<evidence type="ECO:0000256" key="6">
    <source>
        <dbReference type="RuleBase" id="RU361137"/>
    </source>
</evidence>
<dbReference type="Pfam" id="PF00198">
    <property type="entry name" value="2-oxoacid_dh"/>
    <property type="match status" value="1"/>
</dbReference>
<accession>A0AAV2SVU6</accession>
<dbReference type="GO" id="GO:0045254">
    <property type="term" value="C:pyruvate dehydrogenase complex"/>
    <property type="evidence" value="ECO:0007669"/>
    <property type="project" value="UniProtKB-UniRule"/>
</dbReference>
<dbReference type="PROSITE" id="PS00189">
    <property type="entry name" value="LIPOYL"/>
    <property type="match status" value="1"/>
</dbReference>
<sequence length="515" mass="54654">MAFRHLQRVLPLRRGDFFYKPLPYVAQQIGFLSCCSSHLSSYYPRTPVTSAGVLLRRLGVPHFFQPLAHFSSLPSHHVVTLPNLSPTMETGGVVSWAKKEGDEVNEGDLLAEIETDKATMSFEASDTGFLAKILIPAGKKDIPVGTPLCVLVENAGDVAAFKDYQPEGTPSAPKPAEAKPPAPPPPAPAKTEAPPSPPPTSKPAATPTPATSFGVPQPAVGPGGRIFVSPYARRLAAERGINLADIKAGTGLRGMIVAADLQGVMPSVSGPSVTVGGFTDQAIAEQRTAEAARYIQAKQTIPHYYLTMDVEVDGILKMRDTINKTLSKRKPSVEGEKPSEVTLNDILVKAAAVACLNVPECNSSWQGEVIRQFNSVGVSLTLSTPGGIVSPVILNAESKGIVQINKEVTQFINLARENKLGPQQLQGGTFGLSNLGMFGIASYCAIINPPQACALAIGKLQTQLVPDENNKCGYKTATVITVTLSCDHRVIDGAVGSSWLAEFKSLVENPAMMLS</sequence>
<evidence type="ECO:0000256" key="5">
    <source>
        <dbReference type="ARBA" id="ARBA00023315"/>
    </source>
</evidence>
<comment type="catalytic activity">
    <reaction evidence="6">
        <text>N(6)-[(R)-dihydrolipoyl]-L-lysyl-[protein] + acetyl-CoA = N(6)-[(R)-S(8)-acetyldihydrolipoyl]-L-lysyl-[protein] + CoA</text>
        <dbReference type="Rhea" id="RHEA:17017"/>
        <dbReference type="Rhea" id="RHEA-COMP:10475"/>
        <dbReference type="Rhea" id="RHEA-COMP:10478"/>
        <dbReference type="ChEBI" id="CHEBI:57287"/>
        <dbReference type="ChEBI" id="CHEBI:57288"/>
        <dbReference type="ChEBI" id="CHEBI:83100"/>
        <dbReference type="ChEBI" id="CHEBI:83111"/>
        <dbReference type="EC" id="2.3.1.12"/>
    </reaction>
</comment>
<dbReference type="GO" id="GO:0005739">
    <property type="term" value="C:mitochondrion"/>
    <property type="evidence" value="ECO:0007669"/>
    <property type="project" value="UniProtKB-SubCell"/>
</dbReference>
<dbReference type="EMBL" id="CAXLJL010000001">
    <property type="protein sequence ID" value="CAL5129267.1"/>
    <property type="molecule type" value="Genomic_DNA"/>
</dbReference>
<name>A0AAV2SVU6_CALDB</name>
<comment type="similarity">
    <text evidence="1 6">Belongs to the 2-oxoacid dehydrogenase family.</text>
</comment>
<evidence type="ECO:0000256" key="4">
    <source>
        <dbReference type="ARBA" id="ARBA00022946"/>
    </source>
</evidence>
<reference evidence="10" key="1">
    <citation type="submission" date="2024-06" db="EMBL/GenBank/DDBJ databases">
        <authorList>
            <person name="Liu X."/>
            <person name="Lenzi L."/>
            <person name="Haldenby T S."/>
            <person name="Uol C."/>
        </authorList>
    </citation>
    <scope>NUCLEOTIDE SEQUENCE</scope>
</reference>
<comment type="subcellular location">
    <subcellularLocation>
        <location evidence="6">Mitochondrion</location>
    </subcellularLocation>
</comment>
<dbReference type="SUPFAM" id="SSF51230">
    <property type="entry name" value="Single hybrid motif"/>
    <property type="match status" value="1"/>
</dbReference>
<evidence type="ECO:0000256" key="2">
    <source>
        <dbReference type="ARBA" id="ARBA00022679"/>
    </source>
</evidence>
<dbReference type="PROSITE" id="PS51826">
    <property type="entry name" value="PSBD"/>
    <property type="match status" value="1"/>
</dbReference>
<keyword evidence="5 6" id="KW-0012">Acyltransferase</keyword>
<comment type="cofactor">
    <cofactor evidence="6">
        <name>(R)-lipoate</name>
        <dbReference type="ChEBI" id="CHEBI:83088"/>
    </cofactor>
    <text evidence="6">Binds 1 lipoyl cofactor covalently.</text>
</comment>
<feature type="compositionally biased region" description="Low complexity" evidence="7">
    <location>
        <begin position="202"/>
        <end position="212"/>
    </location>
</feature>
<dbReference type="InterPro" id="IPR011053">
    <property type="entry name" value="Single_hybrid_motif"/>
</dbReference>
<dbReference type="Gene3D" id="4.10.320.10">
    <property type="entry name" value="E3-binding domain"/>
    <property type="match status" value="1"/>
</dbReference>
<dbReference type="Pfam" id="PF00364">
    <property type="entry name" value="Biotin_lipoyl"/>
    <property type="match status" value="1"/>
</dbReference>
<dbReference type="InterPro" id="IPR000089">
    <property type="entry name" value="Biotin_lipoyl"/>
</dbReference>
<dbReference type="Proteomes" id="UP001497525">
    <property type="component" value="Unassembled WGS sequence"/>
</dbReference>
<dbReference type="SUPFAM" id="SSF47005">
    <property type="entry name" value="Peripheral subunit-binding domain of 2-oxo acid dehydrogenase complex"/>
    <property type="match status" value="1"/>
</dbReference>
<dbReference type="PANTHER" id="PTHR23151:SF90">
    <property type="entry name" value="DIHYDROLIPOYLLYSINE-RESIDUE ACETYLTRANSFERASE COMPONENT OF PYRUVATE DEHYDROGENASE COMPLEX, MITOCHONDRIAL-RELATED"/>
    <property type="match status" value="1"/>
</dbReference>
<dbReference type="Gene3D" id="2.40.50.100">
    <property type="match status" value="1"/>
</dbReference>
<evidence type="ECO:0000313" key="11">
    <source>
        <dbReference type="Proteomes" id="UP001497525"/>
    </source>
</evidence>
<dbReference type="InterPro" id="IPR045257">
    <property type="entry name" value="E2/Pdx1"/>
</dbReference>
<keyword evidence="2 6" id="KW-0808">Transferase</keyword>
<dbReference type="InterPro" id="IPR023213">
    <property type="entry name" value="CAT-like_dom_sf"/>
</dbReference>
<dbReference type="AlphaFoldDB" id="A0AAV2SVU6"/>
<organism evidence="10 11">
    <name type="scientific">Calicophoron daubneyi</name>
    <name type="common">Rumen fluke</name>
    <name type="synonym">Paramphistomum daubneyi</name>
    <dbReference type="NCBI Taxonomy" id="300641"/>
    <lineage>
        <taxon>Eukaryota</taxon>
        <taxon>Metazoa</taxon>
        <taxon>Spiralia</taxon>
        <taxon>Lophotrochozoa</taxon>
        <taxon>Platyhelminthes</taxon>
        <taxon>Trematoda</taxon>
        <taxon>Digenea</taxon>
        <taxon>Plagiorchiida</taxon>
        <taxon>Pronocephalata</taxon>
        <taxon>Paramphistomoidea</taxon>
        <taxon>Paramphistomidae</taxon>
        <taxon>Calicophoron</taxon>
    </lineage>
</organism>
<dbReference type="Gene3D" id="3.30.559.10">
    <property type="entry name" value="Chloramphenicol acetyltransferase-like domain"/>
    <property type="match status" value="1"/>
</dbReference>
<keyword evidence="3 6" id="KW-0450">Lipoyl</keyword>
<dbReference type="InterPro" id="IPR004167">
    <property type="entry name" value="PSBD"/>
</dbReference>
<evidence type="ECO:0000259" key="8">
    <source>
        <dbReference type="PROSITE" id="PS50968"/>
    </source>
</evidence>
<dbReference type="InterPro" id="IPR001078">
    <property type="entry name" value="2-oxoacid_DH_actylTfrase"/>
</dbReference>
<feature type="compositionally biased region" description="Pro residues" evidence="7">
    <location>
        <begin position="178"/>
        <end position="201"/>
    </location>
</feature>
<protein>
    <recommendedName>
        <fullName evidence="6">Acetyltransferase component of pyruvate dehydrogenase complex</fullName>
        <ecNumber evidence="6">2.3.1.12</ecNumber>
    </recommendedName>
</protein>
<proteinExistence type="inferred from homology"/>
<dbReference type="FunFam" id="2.40.50.100:FF:000010">
    <property type="entry name" value="Acetyltransferase component of pyruvate dehydrogenase complex"/>
    <property type="match status" value="1"/>
</dbReference>
<feature type="domain" description="Lipoyl-binding" evidence="8">
    <location>
        <begin position="76"/>
        <end position="152"/>
    </location>
</feature>
<dbReference type="NCBIfam" id="TIGR01349">
    <property type="entry name" value="PDHac_trf_mito"/>
    <property type="match status" value="1"/>
</dbReference>
<dbReference type="InterPro" id="IPR036625">
    <property type="entry name" value="E3-bd_dom_sf"/>
</dbReference>
<dbReference type="SUPFAM" id="SSF52777">
    <property type="entry name" value="CoA-dependent acyltransferases"/>
    <property type="match status" value="1"/>
</dbReference>
<dbReference type="EC" id="2.3.1.12" evidence="6"/>
<evidence type="ECO:0000313" key="10">
    <source>
        <dbReference type="EMBL" id="CAL5129267.1"/>
    </source>
</evidence>
<feature type="domain" description="Peripheral subunit-binding (PSBD)" evidence="9">
    <location>
        <begin position="227"/>
        <end position="265"/>
    </location>
</feature>
<dbReference type="GO" id="GO:0006086">
    <property type="term" value="P:pyruvate decarboxylation to acetyl-CoA"/>
    <property type="evidence" value="ECO:0007669"/>
    <property type="project" value="InterPro"/>
</dbReference>
<keyword evidence="4" id="KW-0809">Transit peptide</keyword>
<evidence type="ECO:0000256" key="1">
    <source>
        <dbReference type="ARBA" id="ARBA00007317"/>
    </source>
</evidence>
<dbReference type="CDD" id="cd06849">
    <property type="entry name" value="lipoyl_domain"/>
    <property type="match status" value="1"/>
</dbReference>